<evidence type="ECO:0000313" key="6">
    <source>
        <dbReference type="EMBL" id="VDD81190.1"/>
    </source>
</evidence>
<dbReference type="GO" id="GO:0008537">
    <property type="term" value="C:proteasome activator complex"/>
    <property type="evidence" value="ECO:0007669"/>
    <property type="project" value="InterPro"/>
</dbReference>
<dbReference type="SUPFAM" id="SSF47216">
    <property type="entry name" value="Proteasome activator"/>
    <property type="match status" value="1"/>
</dbReference>
<dbReference type="PANTHER" id="PTHR10660">
    <property type="entry name" value="PROTEASOME REGULATOR PA28"/>
    <property type="match status" value="1"/>
</dbReference>
<dbReference type="PANTHER" id="PTHR10660:SF2">
    <property type="entry name" value="LD45860P"/>
    <property type="match status" value="1"/>
</dbReference>
<comment type="function">
    <text evidence="3">Implicated in immunoproteasome assembly and required for efficient antigen processing. The PA28 activator complex enhances the generation of class I binding peptides by altering the cleavage pattern of the proteasome.</text>
</comment>
<dbReference type="InterPro" id="IPR009077">
    <property type="entry name" value="Proteasome_activ_PA28"/>
</dbReference>
<dbReference type="STRING" id="53468.A0A0R3UIE4"/>
<evidence type="ECO:0000313" key="7">
    <source>
        <dbReference type="Proteomes" id="UP000267029"/>
    </source>
</evidence>
<dbReference type="GO" id="GO:0005737">
    <property type="term" value="C:cytoplasm"/>
    <property type="evidence" value="ECO:0007669"/>
    <property type="project" value="TreeGrafter"/>
</dbReference>
<dbReference type="Pfam" id="PF02251">
    <property type="entry name" value="PA28_N"/>
    <property type="match status" value="1"/>
</dbReference>
<protein>
    <submittedName>
        <fullName evidence="8">Proteasome activator complex subunit 3</fullName>
    </submittedName>
</protein>
<organism evidence="8">
    <name type="scientific">Mesocestoides corti</name>
    <name type="common">Flatworm</name>
    <dbReference type="NCBI Taxonomy" id="53468"/>
    <lineage>
        <taxon>Eukaryota</taxon>
        <taxon>Metazoa</taxon>
        <taxon>Spiralia</taxon>
        <taxon>Lophotrochozoa</taxon>
        <taxon>Platyhelminthes</taxon>
        <taxon>Cestoda</taxon>
        <taxon>Eucestoda</taxon>
        <taxon>Cyclophyllidea</taxon>
        <taxon>Mesocestoididae</taxon>
        <taxon>Mesocestoides</taxon>
    </lineage>
</organism>
<dbReference type="EMBL" id="UXSR01005337">
    <property type="protein sequence ID" value="VDD81190.1"/>
    <property type="molecule type" value="Genomic_DNA"/>
</dbReference>
<dbReference type="GO" id="GO:2000045">
    <property type="term" value="P:regulation of G1/S transition of mitotic cell cycle"/>
    <property type="evidence" value="ECO:0007669"/>
    <property type="project" value="TreeGrafter"/>
</dbReference>
<keyword evidence="7" id="KW-1185">Reference proteome</keyword>
<dbReference type="GO" id="GO:0061136">
    <property type="term" value="P:regulation of proteasomal protein catabolic process"/>
    <property type="evidence" value="ECO:0007669"/>
    <property type="project" value="TreeGrafter"/>
</dbReference>
<sequence>MAAGMTGFVDNFRTQLTKDAEIQLGTVFPQRLQTIVDTLKSPLFDLSANRKRIHDAALSTVPQDGNEQPTGALPKSLAEASTNPIISEAYNIVKPLLLQLGEDAQLLRMWVMLNIPKIEDGNNFGVAVQEEVMLDASRTETDVTSMLDFYCDYLVYRGKINTKRIKWPGVGAYAEALTELDETTYIRLRMTLQDIRNNYAHLYDLFMKNINKIRDPRHEGGMSAVNIMY</sequence>
<dbReference type="InterPro" id="IPR036252">
    <property type="entry name" value="Proteasome_activ_sf"/>
</dbReference>
<dbReference type="InterPro" id="IPR003185">
    <property type="entry name" value="Proteasome_activ_PA28_N"/>
</dbReference>
<feature type="domain" description="Proteasome activator PA28 C-terminal" evidence="5">
    <location>
        <begin position="81"/>
        <end position="219"/>
    </location>
</feature>
<keyword evidence="2" id="KW-0647">Proteasome</keyword>
<evidence type="ECO:0000256" key="1">
    <source>
        <dbReference type="ARBA" id="ARBA00005883"/>
    </source>
</evidence>
<reference evidence="6 7" key="1">
    <citation type="submission" date="2018-10" db="EMBL/GenBank/DDBJ databases">
        <authorList>
            <consortium name="Pathogen Informatics"/>
        </authorList>
    </citation>
    <scope>NUCLEOTIDE SEQUENCE [LARGE SCALE GENOMIC DNA]</scope>
</reference>
<gene>
    <name evidence="6" type="ORF">MCOS_LOCUS7193</name>
</gene>
<dbReference type="Proteomes" id="UP000267029">
    <property type="component" value="Unassembled WGS sequence"/>
</dbReference>
<dbReference type="FunFam" id="1.20.120.180:FF:000002">
    <property type="entry name" value="Proteasome activator complex subunit 1"/>
    <property type="match status" value="1"/>
</dbReference>
<accession>A0A0R3UIE4</accession>
<dbReference type="InterPro" id="IPR003186">
    <property type="entry name" value="PA28_C"/>
</dbReference>
<dbReference type="Gene3D" id="1.20.120.180">
    <property type="entry name" value="Proteasome activator pa28, C-terminal domain"/>
    <property type="match status" value="1"/>
</dbReference>
<evidence type="ECO:0000259" key="4">
    <source>
        <dbReference type="Pfam" id="PF02251"/>
    </source>
</evidence>
<proteinExistence type="inferred from homology"/>
<evidence type="ECO:0000313" key="8">
    <source>
        <dbReference type="WBParaSite" id="MCU_003403-RA"/>
    </source>
</evidence>
<dbReference type="GO" id="GO:0005654">
    <property type="term" value="C:nucleoplasm"/>
    <property type="evidence" value="ECO:0007669"/>
    <property type="project" value="TreeGrafter"/>
</dbReference>
<dbReference type="InterPro" id="IPR036997">
    <property type="entry name" value="PA28_C_sf"/>
</dbReference>
<evidence type="ECO:0000256" key="2">
    <source>
        <dbReference type="ARBA" id="ARBA00022942"/>
    </source>
</evidence>
<dbReference type="OrthoDB" id="6591885at2759"/>
<dbReference type="GO" id="GO:0061133">
    <property type="term" value="F:endopeptidase activator activity"/>
    <property type="evidence" value="ECO:0007669"/>
    <property type="project" value="TreeGrafter"/>
</dbReference>
<evidence type="ECO:0000259" key="5">
    <source>
        <dbReference type="Pfam" id="PF02252"/>
    </source>
</evidence>
<name>A0A0R3UIE4_MESCO</name>
<dbReference type="AlphaFoldDB" id="A0A0R3UIE4"/>
<reference evidence="8" key="2">
    <citation type="submission" date="2019-11" db="UniProtKB">
        <authorList>
            <consortium name="WormBaseParasite"/>
        </authorList>
    </citation>
    <scope>IDENTIFICATION</scope>
</reference>
<dbReference type="Pfam" id="PF02252">
    <property type="entry name" value="PA28_C"/>
    <property type="match status" value="1"/>
</dbReference>
<dbReference type="WBParaSite" id="MCU_003403-RA">
    <property type="protein sequence ID" value="MCU_003403-RA"/>
    <property type="gene ID" value="MCU_003403"/>
</dbReference>
<feature type="domain" description="Proteasome activator PA28 N-terminal" evidence="4">
    <location>
        <begin position="9"/>
        <end position="47"/>
    </location>
</feature>
<evidence type="ECO:0000256" key="3">
    <source>
        <dbReference type="ARBA" id="ARBA00037467"/>
    </source>
</evidence>
<comment type="similarity">
    <text evidence="1">Belongs to the PA28 family.</text>
</comment>